<dbReference type="GO" id="GO:0005737">
    <property type="term" value="C:cytoplasm"/>
    <property type="evidence" value="ECO:0007669"/>
    <property type="project" value="UniProtKB-SubCell"/>
</dbReference>
<evidence type="ECO:0000256" key="4">
    <source>
        <dbReference type="ARBA" id="ARBA00013167"/>
    </source>
</evidence>
<evidence type="ECO:0000256" key="1">
    <source>
        <dbReference type="ARBA" id="ARBA00001055"/>
    </source>
</evidence>
<name>A0A6N2UDJ7_9FIRM</name>
<keyword evidence="8" id="KW-0443">Lipid metabolism</keyword>
<dbReference type="SUPFAM" id="SSF54637">
    <property type="entry name" value="Thioesterase/thiol ester dehydrase-isomerase"/>
    <property type="match status" value="1"/>
</dbReference>
<comment type="similarity">
    <text evidence="3">Belongs to the thioester dehydratase family. FabZ subfamily.</text>
</comment>
<sequence length="144" mass="15928">MPLYNQEQIKEIIPHRDPFLLIDTVEELEPGIRVVATKHIREDEDWFRGHFPGHPVTPGVLVIEMLAQAGAVCALSLPENQGKLALFAGIDNARFRKPVEPGMTLRLEVEMIKNRGSIGVGKATATCDGKRMVTAEITFALGDR</sequence>
<evidence type="ECO:0000256" key="7">
    <source>
        <dbReference type="ARBA" id="ARBA00022556"/>
    </source>
</evidence>
<dbReference type="EMBL" id="CACRSL010000003">
    <property type="protein sequence ID" value="VYT14431.1"/>
    <property type="molecule type" value="Genomic_DNA"/>
</dbReference>
<dbReference type="EC" id="4.2.1.59" evidence="4"/>
<evidence type="ECO:0000256" key="10">
    <source>
        <dbReference type="ARBA" id="ARBA00025049"/>
    </source>
</evidence>
<protein>
    <recommendedName>
        <fullName evidence="4">3-hydroxyacyl-[acyl-carrier-protein] dehydratase</fullName>
        <ecNumber evidence="4">4.2.1.59</ecNumber>
    </recommendedName>
</protein>
<dbReference type="FunFam" id="3.10.129.10:FF:000001">
    <property type="entry name" value="3-hydroxyacyl-[acyl-carrier-protein] dehydratase FabZ"/>
    <property type="match status" value="1"/>
</dbReference>
<dbReference type="Gene3D" id="3.10.129.10">
    <property type="entry name" value="Hotdog Thioesterase"/>
    <property type="match status" value="1"/>
</dbReference>
<dbReference type="NCBIfam" id="NF000582">
    <property type="entry name" value="PRK00006.1"/>
    <property type="match status" value="1"/>
</dbReference>
<evidence type="ECO:0000256" key="9">
    <source>
        <dbReference type="ARBA" id="ARBA00023239"/>
    </source>
</evidence>
<dbReference type="GO" id="GO:0009245">
    <property type="term" value="P:lipid A biosynthetic process"/>
    <property type="evidence" value="ECO:0007669"/>
    <property type="project" value="UniProtKB-KW"/>
</dbReference>
<evidence type="ECO:0000256" key="5">
    <source>
        <dbReference type="ARBA" id="ARBA00022490"/>
    </source>
</evidence>
<dbReference type="PANTHER" id="PTHR30272">
    <property type="entry name" value="3-HYDROXYACYL-[ACYL-CARRIER-PROTEIN] DEHYDRATASE"/>
    <property type="match status" value="1"/>
</dbReference>
<dbReference type="PANTHER" id="PTHR30272:SF1">
    <property type="entry name" value="3-HYDROXYACYL-[ACYL-CARRIER-PROTEIN] DEHYDRATASE"/>
    <property type="match status" value="1"/>
</dbReference>
<evidence type="ECO:0000256" key="2">
    <source>
        <dbReference type="ARBA" id="ARBA00004496"/>
    </source>
</evidence>
<gene>
    <name evidence="11" type="primary">fabZ</name>
    <name evidence="11" type="ORF">AULFYP135_01820</name>
</gene>
<dbReference type="InterPro" id="IPR029069">
    <property type="entry name" value="HotDog_dom_sf"/>
</dbReference>
<keyword evidence="9 11" id="KW-0456">Lyase</keyword>
<keyword evidence="7" id="KW-0441">Lipid A biosynthesis</keyword>
<comment type="catalytic activity">
    <reaction evidence="1">
        <text>a (3R)-hydroxyacyl-[ACP] = a (2E)-enoyl-[ACP] + H2O</text>
        <dbReference type="Rhea" id="RHEA:13097"/>
        <dbReference type="Rhea" id="RHEA-COMP:9925"/>
        <dbReference type="Rhea" id="RHEA-COMP:9945"/>
        <dbReference type="ChEBI" id="CHEBI:15377"/>
        <dbReference type="ChEBI" id="CHEBI:78784"/>
        <dbReference type="ChEBI" id="CHEBI:78827"/>
        <dbReference type="EC" id="4.2.1.59"/>
    </reaction>
</comment>
<reference evidence="11" key="1">
    <citation type="submission" date="2019-11" db="EMBL/GenBank/DDBJ databases">
        <authorList>
            <person name="Feng L."/>
        </authorList>
    </citation>
    <scope>NUCLEOTIDE SEQUENCE</scope>
    <source>
        <strain evidence="11">AundefinedLFYP135</strain>
    </source>
</reference>
<dbReference type="InterPro" id="IPR013114">
    <property type="entry name" value="FabA_FabZ"/>
</dbReference>
<dbReference type="Pfam" id="PF07977">
    <property type="entry name" value="FabA"/>
    <property type="match status" value="1"/>
</dbReference>
<organism evidence="11">
    <name type="scientific">uncultured Anaerotruncus sp</name>
    <dbReference type="NCBI Taxonomy" id="905011"/>
    <lineage>
        <taxon>Bacteria</taxon>
        <taxon>Bacillati</taxon>
        <taxon>Bacillota</taxon>
        <taxon>Clostridia</taxon>
        <taxon>Eubacteriales</taxon>
        <taxon>Oscillospiraceae</taxon>
        <taxon>Anaerotruncus</taxon>
        <taxon>environmental samples</taxon>
    </lineage>
</organism>
<dbReference type="CDD" id="cd01288">
    <property type="entry name" value="FabZ"/>
    <property type="match status" value="1"/>
</dbReference>
<evidence type="ECO:0000256" key="6">
    <source>
        <dbReference type="ARBA" id="ARBA00022516"/>
    </source>
</evidence>
<accession>A0A6N2UDJ7</accession>
<keyword evidence="5" id="KW-0963">Cytoplasm</keyword>
<comment type="function">
    <text evidence="10">Involved in unsaturated fatty acids biosynthesis. Catalyzes the dehydration of short chain beta-hydroxyacyl-ACPs and long chain saturated and unsaturated beta-hydroxyacyl-ACPs.</text>
</comment>
<evidence type="ECO:0000256" key="3">
    <source>
        <dbReference type="ARBA" id="ARBA00009174"/>
    </source>
</evidence>
<evidence type="ECO:0000313" key="11">
    <source>
        <dbReference type="EMBL" id="VYT14431.1"/>
    </source>
</evidence>
<evidence type="ECO:0000256" key="8">
    <source>
        <dbReference type="ARBA" id="ARBA00023098"/>
    </source>
</evidence>
<comment type="subcellular location">
    <subcellularLocation>
        <location evidence="2">Cytoplasm</location>
    </subcellularLocation>
</comment>
<dbReference type="GO" id="GO:0016020">
    <property type="term" value="C:membrane"/>
    <property type="evidence" value="ECO:0007669"/>
    <property type="project" value="GOC"/>
</dbReference>
<dbReference type="AlphaFoldDB" id="A0A6N2UDJ7"/>
<dbReference type="GO" id="GO:0019171">
    <property type="term" value="F:(3R)-hydroxyacyl-[acyl-carrier-protein] dehydratase activity"/>
    <property type="evidence" value="ECO:0007669"/>
    <property type="project" value="UniProtKB-EC"/>
</dbReference>
<keyword evidence="6" id="KW-0444">Lipid biosynthesis</keyword>
<proteinExistence type="inferred from homology"/>